<dbReference type="CDD" id="cd14798">
    <property type="entry name" value="RX-CC_like"/>
    <property type="match status" value="1"/>
</dbReference>
<dbReference type="InterPro" id="IPR055414">
    <property type="entry name" value="LRR_R13L4/SHOC2-like"/>
</dbReference>
<dbReference type="InterPro" id="IPR044974">
    <property type="entry name" value="Disease_R_plants"/>
</dbReference>
<accession>A0A9Q0K1E9</accession>
<dbReference type="Pfam" id="PF00931">
    <property type="entry name" value="NB-ARC"/>
    <property type="match status" value="1"/>
</dbReference>
<reference evidence="8" key="1">
    <citation type="journal article" date="2023" name="Plant J.">
        <title>The genome of the king protea, Protea cynaroides.</title>
        <authorList>
            <person name="Chang J."/>
            <person name="Duong T.A."/>
            <person name="Schoeman C."/>
            <person name="Ma X."/>
            <person name="Roodt D."/>
            <person name="Barker N."/>
            <person name="Li Z."/>
            <person name="Van de Peer Y."/>
            <person name="Mizrachi E."/>
        </authorList>
    </citation>
    <scope>NUCLEOTIDE SEQUENCE</scope>
    <source>
        <tissue evidence="8">Young leaves</tissue>
    </source>
</reference>
<dbReference type="InterPro" id="IPR058922">
    <property type="entry name" value="WHD_DRP"/>
</dbReference>
<organism evidence="8 9">
    <name type="scientific">Protea cynaroides</name>
    <dbReference type="NCBI Taxonomy" id="273540"/>
    <lineage>
        <taxon>Eukaryota</taxon>
        <taxon>Viridiplantae</taxon>
        <taxon>Streptophyta</taxon>
        <taxon>Embryophyta</taxon>
        <taxon>Tracheophyta</taxon>
        <taxon>Spermatophyta</taxon>
        <taxon>Magnoliopsida</taxon>
        <taxon>Proteales</taxon>
        <taxon>Proteaceae</taxon>
        <taxon>Protea</taxon>
    </lineage>
</organism>
<dbReference type="GO" id="GO:0043531">
    <property type="term" value="F:ADP binding"/>
    <property type="evidence" value="ECO:0007669"/>
    <property type="project" value="InterPro"/>
</dbReference>
<keyword evidence="2" id="KW-0547">Nucleotide-binding</keyword>
<dbReference type="FunFam" id="1.10.10.10:FF:000322">
    <property type="entry name" value="Probable disease resistance protein At1g63360"/>
    <property type="match status" value="1"/>
</dbReference>
<feature type="domain" description="Disease resistance R13L4/SHOC-2-like LRR" evidence="7">
    <location>
        <begin position="556"/>
        <end position="689"/>
    </location>
</feature>
<feature type="domain" description="NB-ARC" evidence="4">
    <location>
        <begin position="161"/>
        <end position="325"/>
    </location>
</feature>
<evidence type="ECO:0000256" key="2">
    <source>
        <dbReference type="ARBA" id="ARBA00022741"/>
    </source>
</evidence>
<dbReference type="InterPro" id="IPR036388">
    <property type="entry name" value="WH-like_DNA-bd_sf"/>
</dbReference>
<dbReference type="Gene3D" id="1.10.8.430">
    <property type="entry name" value="Helical domain of apoptotic protease-activating factors"/>
    <property type="match status" value="1"/>
</dbReference>
<evidence type="ECO:0000259" key="4">
    <source>
        <dbReference type="Pfam" id="PF00931"/>
    </source>
</evidence>
<dbReference type="PANTHER" id="PTHR23155:SF1193">
    <property type="entry name" value="DISEASE RESISTANCE PROTEIN RPP13-RELATED"/>
    <property type="match status" value="1"/>
</dbReference>
<sequence>MAAAIALNVLDSLCQVIVNEADLFFGVEDQVKNLSDQLKLMGSFLRVAERADQEHDDAAKELVIQIRDLAYGAEDLIDKYLVIAKKSAFGFDRLQHKFNNLFIKYDLGRKIEAIRKQIQLSENGDITEAAAFHESYLEVSPSRSQRKAPYVADNGDVVGFQNDIEALVRRLIGGEHWRAVIPIVGVCGLGKTTLAKQVYNIVKNKFKCHAWVCVSQDSTPMNVLQQIVKSVTGIIEVNELEKKLSNCLKYKKYLIVLDDIWRADIWKDLAPYFPEDLNGSRIIFTTRFNDVALQANPDPIDPPYYLSLLNSEDRWELFQKKAFGGENCTPEWEELGRKFAEQCGGLPLAIIMLGGLLSTKQRKFSKWQKVLDSVSSTVMELQNQCLGILALSYNDLPCYLKPCFLYNGVFPHEFEIDSKHLIRLWIAEGLIKAEGDQTLEATAENYLCMLVYRGLIQVIRTRADGGVKTLKIHDLLRDFCISEGQKEKFFDTIDNVDSASSLSPSTKIRRVVTNSKVFRYINNDESGMFPLKVVRSLLITKDPHRHSIDRNYFLYKKDLRLLRVLNIEGASVDNLPDDIDKLVHLRYLRLGTSALKSLPLSIFKLSSLETLDIGSGFIRNIPVGFWMLTNLRHANFVGDPELLLPRQDTSYSSLVNLQTLSTVSPKILQCLDFVDMLNLTKLGLCGDLWAHRRYIVRLFNLVRLEKLKLVRLTDYRFGLYSIPKVLPETLTKLTLCDTELVKDPMPTLGKLQNLQILKLLRQSCTTKVIVCGANGFPRLQVLKLGSNSKKMFTVMREDINTRSSSVSPRDLIGSWQLQRSTFYFSSIKEHR</sequence>
<dbReference type="Gene3D" id="3.40.50.300">
    <property type="entry name" value="P-loop containing nucleotide triphosphate hydrolases"/>
    <property type="match status" value="1"/>
</dbReference>
<dbReference type="AlphaFoldDB" id="A0A9Q0K1E9"/>
<dbReference type="InterPro" id="IPR032675">
    <property type="entry name" value="LRR_dom_sf"/>
</dbReference>
<gene>
    <name evidence="8" type="ORF">NE237_026378</name>
</gene>
<comment type="caution">
    <text evidence="8">The sequence shown here is derived from an EMBL/GenBank/DDBJ whole genome shotgun (WGS) entry which is preliminary data.</text>
</comment>
<dbReference type="EMBL" id="JAMYWD010000010">
    <property type="protein sequence ID" value="KAJ4959267.1"/>
    <property type="molecule type" value="Genomic_DNA"/>
</dbReference>
<proteinExistence type="predicted"/>
<dbReference type="InterPro" id="IPR002182">
    <property type="entry name" value="NB-ARC"/>
</dbReference>
<keyword evidence="1" id="KW-0677">Repeat</keyword>
<name>A0A9Q0K1E9_9MAGN</name>
<dbReference type="Gene3D" id="1.10.10.10">
    <property type="entry name" value="Winged helix-like DNA-binding domain superfamily/Winged helix DNA-binding domain"/>
    <property type="match status" value="1"/>
</dbReference>
<dbReference type="GO" id="GO:0098542">
    <property type="term" value="P:defense response to other organism"/>
    <property type="evidence" value="ECO:0007669"/>
    <property type="project" value="TreeGrafter"/>
</dbReference>
<evidence type="ECO:0000259" key="6">
    <source>
        <dbReference type="Pfam" id="PF23559"/>
    </source>
</evidence>
<dbReference type="Pfam" id="PF18052">
    <property type="entry name" value="Rx_N"/>
    <property type="match status" value="1"/>
</dbReference>
<feature type="domain" description="Disease resistance N-terminal" evidence="5">
    <location>
        <begin position="9"/>
        <end position="88"/>
    </location>
</feature>
<dbReference type="Proteomes" id="UP001141806">
    <property type="component" value="Unassembled WGS sequence"/>
</dbReference>
<dbReference type="SUPFAM" id="SSF52058">
    <property type="entry name" value="L domain-like"/>
    <property type="match status" value="1"/>
</dbReference>
<dbReference type="InterPro" id="IPR042197">
    <property type="entry name" value="Apaf_helical"/>
</dbReference>
<dbReference type="InterPro" id="IPR041118">
    <property type="entry name" value="Rx_N"/>
</dbReference>
<evidence type="ECO:0000256" key="1">
    <source>
        <dbReference type="ARBA" id="ARBA00022737"/>
    </source>
</evidence>
<evidence type="ECO:0000313" key="8">
    <source>
        <dbReference type="EMBL" id="KAJ4959267.1"/>
    </source>
</evidence>
<dbReference type="InterPro" id="IPR027417">
    <property type="entry name" value="P-loop_NTPase"/>
</dbReference>
<dbReference type="InterPro" id="IPR038005">
    <property type="entry name" value="RX-like_CC"/>
</dbReference>
<dbReference type="PANTHER" id="PTHR23155">
    <property type="entry name" value="DISEASE RESISTANCE PROTEIN RP"/>
    <property type="match status" value="1"/>
</dbReference>
<evidence type="ECO:0000259" key="7">
    <source>
        <dbReference type="Pfam" id="PF23598"/>
    </source>
</evidence>
<evidence type="ECO:0000256" key="3">
    <source>
        <dbReference type="ARBA" id="ARBA00022821"/>
    </source>
</evidence>
<keyword evidence="3" id="KW-0611">Plant defense</keyword>
<dbReference type="FunFam" id="3.40.50.300:FF:001091">
    <property type="entry name" value="Probable disease resistance protein At1g61300"/>
    <property type="match status" value="1"/>
</dbReference>
<dbReference type="Gene3D" id="3.80.10.10">
    <property type="entry name" value="Ribonuclease Inhibitor"/>
    <property type="match status" value="1"/>
</dbReference>
<dbReference type="Pfam" id="PF23598">
    <property type="entry name" value="LRR_14"/>
    <property type="match status" value="1"/>
</dbReference>
<feature type="domain" description="Disease resistance protein winged helix" evidence="6">
    <location>
        <begin position="409"/>
        <end position="479"/>
    </location>
</feature>
<dbReference type="Gene3D" id="1.20.5.4130">
    <property type="match status" value="1"/>
</dbReference>
<evidence type="ECO:0000259" key="5">
    <source>
        <dbReference type="Pfam" id="PF18052"/>
    </source>
</evidence>
<protein>
    <submittedName>
        <fullName evidence="8">Uncharacterized protein</fullName>
    </submittedName>
</protein>
<dbReference type="SUPFAM" id="SSF52540">
    <property type="entry name" value="P-loop containing nucleoside triphosphate hydrolases"/>
    <property type="match status" value="1"/>
</dbReference>
<dbReference type="PRINTS" id="PR00364">
    <property type="entry name" value="DISEASERSIST"/>
</dbReference>
<evidence type="ECO:0000313" key="9">
    <source>
        <dbReference type="Proteomes" id="UP001141806"/>
    </source>
</evidence>
<keyword evidence="9" id="KW-1185">Reference proteome</keyword>
<dbReference type="Pfam" id="PF23559">
    <property type="entry name" value="WHD_DRP"/>
    <property type="match status" value="1"/>
</dbReference>
<dbReference type="OrthoDB" id="3027644at2759"/>